<dbReference type="CDD" id="cd06587">
    <property type="entry name" value="VOC"/>
    <property type="match status" value="1"/>
</dbReference>
<keyword evidence="1" id="KW-0479">Metal-binding</keyword>
<organism evidence="3 4">
    <name type="scientific">Blautia luti DSM 14534 = JCM 17040</name>
    <dbReference type="NCBI Taxonomy" id="649762"/>
    <lineage>
        <taxon>Bacteria</taxon>
        <taxon>Bacillati</taxon>
        <taxon>Bacillota</taxon>
        <taxon>Clostridia</taxon>
        <taxon>Lachnospirales</taxon>
        <taxon>Lachnospiraceae</taxon>
        <taxon>Blautia</taxon>
    </lineage>
</organism>
<dbReference type="InterPro" id="IPR037523">
    <property type="entry name" value="VOC_core"/>
</dbReference>
<dbReference type="Gene3D" id="3.10.180.10">
    <property type="entry name" value="2,3-Dihydroxybiphenyl 1,2-Dioxygenase, domain 1"/>
    <property type="match status" value="1"/>
</dbReference>
<dbReference type="Pfam" id="PF00903">
    <property type="entry name" value="Glyoxalase"/>
    <property type="match status" value="1"/>
</dbReference>
<dbReference type="GO" id="GO:0004493">
    <property type="term" value="F:methylmalonyl-CoA epimerase activity"/>
    <property type="evidence" value="ECO:0007669"/>
    <property type="project" value="TreeGrafter"/>
</dbReference>
<name>A0A844GGY1_9FIRM</name>
<gene>
    <name evidence="3" type="ORF">GKZ57_01595</name>
</gene>
<accession>A0A844GGY1</accession>
<dbReference type="AlphaFoldDB" id="A0A844GGY1"/>
<dbReference type="InterPro" id="IPR051785">
    <property type="entry name" value="MMCE/EMCE_epimerase"/>
</dbReference>
<dbReference type="PANTHER" id="PTHR43048:SF3">
    <property type="entry name" value="METHYLMALONYL-COA EPIMERASE, MITOCHONDRIAL"/>
    <property type="match status" value="1"/>
</dbReference>
<evidence type="ECO:0000259" key="2">
    <source>
        <dbReference type="PROSITE" id="PS51819"/>
    </source>
</evidence>
<protein>
    <submittedName>
        <fullName evidence="3">VOC family protein</fullName>
    </submittedName>
</protein>
<dbReference type="Proteomes" id="UP000437824">
    <property type="component" value="Unassembled WGS sequence"/>
</dbReference>
<sequence>MDLKEQLNGIQHIGIPTNDIEKTIDFYQTLGFEIAFRTVNEEVDEKVAFLKLNTLVVETYENKAAKMEAGAIDHMAIDVKDIEKVYEMINQAGLNTTNDTVHFLPFWENGVKFFTIEGPNKEKVEFSQYL</sequence>
<dbReference type="PANTHER" id="PTHR43048">
    <property type="entry name" value="METHYLMALONYL-COA EPIMERASE"/>
    <property type="match status" value="1"/>
</dbReference>
<evidence type="ECO:0000256" key="1">
    <source>
        <dbReference type="ARBA" id="ARBA00022723"/>
    </source>
</evidence>
<dbReference type="RefSeq" id="WP_154779565.1">
    <property type="nucleotide sequence ID" value="NZ_WMBC01000001.1"/>
</dbReference>
<reference evidence="3 4" key="1">
    <citation type="submission" date="2019-11" db="EMBL/GenBank/DDBJ databases">
        <title>Draft genome sequence of Blautia luti DSM 14534T, isolated from human stool.</title>
        <authorList>
            <person name="Ortiz R."/>
            <person name="Melis-Arcos F."/>
            <person name="Covarrubias P."/>
            <person name="Cardenas J.P."/>
            <person name="Perez-Donoso J."/>
            <person name="Almonacid D."/>
        </authorList>
    </citation>
    <scope>NUCLEOTIDE SEQUENCE [LARGE SCALE GENOMIC DNA]</scope>
    <source>
        <strain evidence="3 4">DSM 14534</strain>
    </source>
</reference>
<evidence type="ECO:0000313" key="3">
    <source>
        <dbReference type="EMBL" id="MTD59990.1"/>
    </source>
</evidence>
<dbReference type="InterPro" id="IPR004360">
    <property type="entry name" value="Glyas_Fos-R_dOase_dom"/>
</dbReference>
<dbReference type="GO" id="GO:0046491">
    <property type="term" value="P:L-methylmalonyl-CoA metabolic process"/>
    <property type="evidence" value="ECO:0007669"/>
    <property type="project" value="TreeGrafter"/>
</dbReference>
<dbReference type="EMBL" id="WMBC01000001">
    <property type="protein sequence ID" value="MTD59990.1"/>
    <property type="molecule type" value="Genomic_DNA"/>
</dbReference>
<dbReference type="SUPFAM" id="SSF54593">
    <property type="entry name" value="Glyoxalase/Bleomycin resistance protein/Dihydroxybiphenyl dioxygenase"/>
    <property type="match status" value="1"/>
</dbReference>
<dbReference type="InterPro" id="IPR029068">
    <property type="entry name" value="Glyas_Bleomycin-R_OHBP_Dase"/>
</dbReference>
<evidence type="ECO:0000313" key="4">
    <source>
        <dbReference type="Proteomes" id="UP000437824"/>
    </source>
</evidence>
<proteinExistence type="predicted"/>
<comment type="caution">
    <text evidence="3">The sequence shown here is derived from an EMBL/GenBank/DDBJ whole genome shotgun (WGS) entry which is preliminary data.</text>
</comment>
<dbReference type="GO" id="GO:0046872">
    <property type="term" value="F:metal ion binding"/>
    <property type="evidence" value="ECO:0007669"/>
    <property type="project" value="UniProtKB-KW"/>
</dbReference>
<dbReference type="PROSITE" id="PS51819">
    <property type="entry name" value="VOC"/>
    <property type="match status" value="1"/>
</dbReference>
<feature type="domain" description="VOC" evidence="2">
    <location>
        <begin position="9"/>
        <end position="129"/>
    </location>
</feature>